<sequence>MKEAVSMNAVSNRRAKRLVLTGVAGLSALALAGCASGGGGGGGGEAGGPLVLYTWAASEGDQAQWADFISGAQAEDPDLDISVEGPSFSDYWTKVKTRLSGANPPCLLTTQAARAQELGDLLMPLDDLIEKSGFDIENIDESMLSGMTVDGTIRAIPYDAEPIVLFYNVEAFQAAGLELPGATYTRDQFVSDAKALTDGDKKGLALAPGIFIPNAWSLADGVPAVTEDGELDLTNPEFVEQIQSFFDLVAVEGVAKAPEAADGSEVSQQAFTSGEVPMLIEGPWMYGSFADAADFTLGVSIVPSTSGEAAAMTAGSGFGIAANCDRPDEAFAAIEALTSLSVQEKQAEARGIVPARIEALPAWAEGKTEGSSEVVEALLSNATPQRTTPTWNQVETLMTQYGVQGYRGELTAEEIMDTITNSVAG</sequence>
<dbReference type="Proteomes" id="UP000831963">
    <property type="component" value="Chromosome"/>
</dbReference>
<evidence type="ECO:0000256" key="1">
    <source>
        <dbReference type="SAM" id="SignalP"/>
    </source>
</evidence>
<proteinExistence type="predicted"/>
<keyword evidence="3" id="KW-1185">Reference proteome</keyword>
<evidence type="ECO:0000313" key="2">
    <source>
        <dbReference type="EMBL" id="UPL14238.1"/>
    </source>
</evidence>
<dbReference type="InterPro" id="IPR050490">
    <property type="entry name" value="Bact_solute-bd_prot1"/>
</dbReference>
<dbReference type="EMBL" id="CP078077">
    <property type="protein sequence ID" value="UPL14238.1"/>
    <property type="molecule type" value="Genomic_DNA"/>
</dbReference>
<dbReference type="CDD" id="cd13585">
    <property type="entry name" value="PBP2_TMBP_like"/>
    <property type="match status" value="1"/>
</dbReference>
<keyword evidence="1" id="KW-0732">Signal</keyword>
<feature type="signal peptide" evidence="1">
    <location>
        <begin position="1"/>
        <end position="32"/>
    </location>
</feature>
<name>A0ABY4INE2_9MICO</name>
<evidence type="ECO:0000313" key="3">
    <source>
        <dbReference type="Proteomes" id="UP000831963"/>
    </source>
</evidence>
<dbReference type="PANTHER" id="PTHR43649">
    <property type="entry name" value="ARABINOSE-BINDING PROTEIN-RELATED"/>
    <property type="match status" value="1"/>
</dbReference>
<feature type="chain" id="PRO_5046368086" evidence="1">
    <location>
        <begin position="33"/>
        <end position="425"/>
    </location>
</feature>
<dbReference type="PANTHER" id="PTHR43649:SF12">
    <property type="entry name" value="DIACETYLCHITOBIOSE BINDING PROTEIN DASA"/>
    <property type="match status" value="1"/>
</dbReference>
<gene>
    <name evidence="2" type="ORF">KV396_07015</name>
</gene>
<dbReference type="InterPro" id="IPR006059">
    <property type="entry name" value="SBP"/>
</dbReference>
<organism evidence="2 3">
    <name type="scientific">Microbacterium galbinum</name>
    <dbReference type="NCBI Taxonomy" id="2851646"/>
    <lineage>
        <taxon>Bacteria</taxon>
        <taxon>Bacillati</taxon>
        <taxon>Actinomycetota</taxon>
        <taxon>Actinomycetes</taxon>
        <taxon>Micrococcales</taxon>
        <taxon>Microbacteriaceae</taxon>
        <taxon>Microbacterium</taxon>
    </lineage>
</organism>
<dbReference type="PROSITE" id="PS51257">
    <property type="entry name" value="PROKAR_LIPOPROTEIN"/>
    <property type="match status" value="1"/>
</dbReference>
<dbReference type="SUPFAM" id="SSF53850">
    <property type="entry name" value="Periplasmic binding protein-like II"/>
    <property type="match status" value="1"/>
</dbReference>
<accession>A0ABY4INE2</accession>
<protein>
    <submittedName>
        <fullName evidence="2">Sugar ABC transporter substrate-binding protein</fullName>
    </submittedName>
</protein>
<dbReference type="Pfam" id="PF13416">
    <property type="entry name" value="SBP_bac_8"/>
    <property type="match status" value="1"/>
</dbReference>
<reference evidence="2 3" key="1">
    <citation type="submission" date="2021-06" db="EMBL/GenBank/DDBJ databases">
        <title>Genome-based taxonomic framework of Microbacterium strains isolated from marine environment, the description of four new species and reclassification of four preexisting species.</title>
        <authorList>
            <person name="Lee S.D."/>
            <person name="Kim S.-M."/>
            <person name="Byeon Y.-S."/>
            <person name="Yang H.L."/>
            <person name="Kim I.S."/>
        </authorList>
    </citation>
    <scope>NUCLEOTIDE SEQUENCE [LARGE SCALE GENOMIC DNA]</scope>
    <source>
        <strain evidence="2 3">SSW1-36</strain>
    </source>
</reference>
<dbReference type="Gene3D" id="3.40.190.10">
    <property type="entry name" value="Periplasmic binding protein-like II"/>
    <property type="match status" value="1"/>
</dbReference>